<name>A0ABT7WBQ8_9FLAO</name>
<comment type="pathway">
    <text evidence="1">Amino-acid degradation.</text>
</comment>
<organism evidence="10 11">
    <name type="scientific">Robiginitalea aurantiaca</name>
    <dbReference type="NCBI Taxonomy" id="3056915"/>
    <lineage>
        <taxon>Bacteria</taxon>
        <taxon>Pseudomonadati</taxon>
        <taxon>Bacteroidota</taxon>
        <taxon>Flavobacteriia</taxon>
        <taxon>Flavobacteriales</taxon>
        <taxon>Flavobacteriaceae</taxon>
        <taxon>Robiginitalea</taxon>
    </lineage>
</organism>
<keyword evidence="6" id="KW-0862">Zinc</keyword>
<dbReference type="GO" id="GO:0050480">
    <property type="term" value="F:imidazolonepropionase activity"/>
    <property type="evidence" value="ECO:0007669"/>
    <property type="project" value="UniProtKB-EC"/>
</dbReference>
<proteinExistence type="predicted"/>
<sequence>MMEPDTNSNTASVLIGPFAQLVTMDTLPLKGSLSDGQLTVMEDAGILIEGGTIVETGPFDRLVKEVHSDKVRTVELPAHSIGLPGFVDAHTHSCFAGSRAQDYALRNSGSSYLEIAQAGGGIWDTVEQTRKADPEFLESLLLERIQGFMQSGITTLEVKSGYGLSISEELKMLRVIRSAAEKTAMDLIPTCLAAHTFPRDFKGKPADYLEIIVKELLPILIGERLTTRLDAFVEQSAFSPEEIIPYLRAGKEMGFDLTLHADQFSAGGSDVAISCGAISADHLEASGPKEIQALANSEVIATALPGASLGLGCGFTPARALLDAGACLAIASDYNPGSAPMGDLLTQASILGAFEKLSNAEVLAGITFRAAAALGLSDRGRLVPGQKADIAIFHAKHYNEIPYHQGKLRPSQVVKNGNFILNQTR</sequence>
<dbReference type="Proteomes" id="UP001174839">
    <property type="component" value="Unassembled WGS sequence"/>
</dbReference>
<keyword evidence="4 10" id="KW-0378">Hydrolase</keyword>
<evidence type="ECO:0000256" key="3">
    <source>
        <dbReference type="ARBA" id="ARBA00022723"/>
    </source>
</evidence>
<dbReference type="EC" id="3.5.2.7" evidence="2 8"/>
<evidence type="ECO:0000256" key="5">
    <source>
        <dbReference type="ARBA" id="ARBA00022808"/>
    </source>
</evidence>
<dbReference type="Gene3D" id="2.30.40.10">
    <property type="entry name" value="Urease, subunit C, domain 1"/>
    <property type="match status" value="1"/>
</dbReference>
<keyword evidence="11" id="KW-1185">Reference proteome</keyword>
<dbReference type="EMBL" id="JAUDUY010000001">
    <property type="protein sequence ID" value="MDM9630343.1"/>
    <property type="molecule type" value="Genomic_DNA"/>
</dbReference>
<gene>
    <name evidence="10" type="primary">hutI</name>
    <name evidence="10" type="ORF">QU605_02600</name>
</gene>
<dbReference type="RefSeq" id="WP_289723702.1">
    <property type="nucleotide sequence ID" value="NZ_JAUDUY010000001.1"/>
</dbReference>
<accession>A0ABT7WBQ8</accession>
<dbReference type="Pfam" id="PF01979">
    <property type="entry name" value="Amidohydro_1"/>
    <property type="match status" value="1"/>
</dbReference>
<dbReference type="Gene3D" id="3.20.20.140">
    <property type="entry name" value="Metal-dependent hydrolases"/>
    <property type="match status" value="1"/>
</dbReference>
<evidence type="ECO:0000256" key="7">
    <source>
        <dbReference type="ARBA" id="ARBA00023004"/>
    </source>
</evidence>
<evidence type="ECO:0000256" key="1">
    <source>
        <dbReference type="ARBA" id="ARBA00005023"/>
    </source>
</evidence>
<evidence type="ECO:0000313" key="10">
    <source>
        <dbReference type="EMBL" id="MDM9630343.1"/>
    </source>
</evidence>
<evidence type="ECO:0000256" key="6">
    <source>
        <dbReference type="ARBA" id="ARBA00022833"/>
    </source>
</evidence>
<feature type="domain" description="Amidohydrolase-related" evidence="9">
    <location>
        <begin position="83"/>
        <end position="418"/>
    </location>
</feature>
<evidence type="ECO:0000256" key="4">
    <source>
        <dbReference type="ARBA" id="ARBA00022801"/>
    </source>
</evidence>
<keyword evidence="5" id="KW-0369">Histidine metabolism</keyword>
<evidence type="ECO:0000313" key="11">
    <source>
        <dbReference type="Proteomes" id="UP001174839"/>
    </source>
</evidence>
<evidence type="ECO:0000256" key="8">
    <source>
        <dbReference type="NCBIfam" id="TIGR01224"/>
    </source>
</evidence>
<comment type="caution">
    <text evidence="10">The sequence shown here is derived from an EMBL/GenBank/DDBJ whole genome shotgun (WGS) entry which is preliminary data.</text>
</comment>
<dbReference type="InterPro" id="IPR032466">
    <property type="entry name" value="Metal_Hydrolase"/>
</dbReference>
<dbReference type="InterPro" id="IPR006680">
    <property type="entry name" value="Amidohydro-rel"/>
</dbReference>
<evidence type="ECO:0000259" key="9">
    <source>
        <dbReference type="Pfam" id="PF01979"/>
    </source>
</evidence>
<keyword evidence="7" id="KW-0408">Iron</keyword>
<dbReference type="SUPFAM" id="SSF51338">
    <property type="entry name" value="Composite domain of metallo-dependent hydrolases"/>
    <property type="match status" value="2"/>
</dbReference>
<dbReference type="InterPro" id="IPR011059">
    <property type="entry name" value="Metal-dep_hydrolase_composite"/>
</dbReference>
<evidence type="ECO:0000256" key="2">
    <source>
        <dbReference type="ARBA" id="ARBA00012864"/>
    </source>
</evidence>
<dbReference type="PANTHER" id="PTHR42752">
    <property type="entry name" value="IMIDAZOLONEPROPIONASE"/>
    <property type="match status" value="1"/>
</dbReference>
<protein>
    <recommendedName>
        <fullName evidence="2 8">Imidazolonepropionase</fullName>
        <ecNumber evidence="2 8">3.5.2.7</ecNumber>
    </recommendedName>
</protein>
<dbReference type="PANTHER" id="PTHR42752:SF1">
    <property type="entry name" value="IMIDAZOLONEPROPIONASE-RELATED"/>
    <property type="match status" value="1"/>
</dbReference>
<reference evidence="10" key="1">
    <citation type="submission" date="2023-06" db="EMBL/GenBank/DDBJ databases">
        <title>Robiginitalea aurantiacus sp. nov. and Algoriphagus sediminis sp. nov., isolated from coastal sediment.</title>
        <authorList>
            <person name="Zhou Z.Y."/>
            <person name="An J."/>
            <person name="Jia Y.W."/>
            <person name="Du Z.J."/>
        </authorList>
    </citation>
    <scope>NUCLEOTIDE SEQUENCE</scope>
    <source>
        <strain evidence="10">M39</strain>
    </source>
</reference>
<dbReference type="SUPFAM" id="SSF51556">
    <property type="entry name" value="Metallo-dependent hydrolases"/>
    <property type="match status" value="1"/>
</dbReference>
<dbReference type="InterPro" id="IPR005920">
    <property type="entry name" value="HutI"/>
</dbReference>
<dbReference type="NCBIfam" id="TIGR01224">
    <property type="entry name" value="hutI"/>
    <property type="match status" value="1"/>
</dbReference>
<keyword evidence="3" id="KW-0479">Metal-binding</keyword>